<evidence type="ECO:0000313" key="7">
    <source>
        <dbReference type="EMBL" id="KHJ95580.1"/>
    </source>
</evidence>
<dbReference type="EC" id="3.4.21.-" evidence="5"/>
<evidence type="ECO:0000259" key="6">
    <source>
        <dbReference type="Pfam" id="PF00326"/>
    </source>
</evidence>
<dbReference type="Proteomes" id="UP000053660">
    <property type="component" value="Unassembled WGS sequence"/>
</dbReference>
<dbReference type="PRINTS" id="PR00862">
    <property type="entry name" value="PROLIGOPTASE"/>
</dbReference>
<gene>
    <name evidence="7" type="ORF">OESDEN_04473</name>
</gene>
<feature type="domain" description="Peptidase S9 prolyl oligopeptidase catalytic" evidence="6">
    <location>
        <begin position="15"/>
        <end position="224"/>
    </location>
</feature>
<dbReference type="AlphaFoldDB" id="A0A0B1TJK8"/>
<evidence type="ECO:0000313" key="8">
    <source>
        <dbReference type="Proteomes" id="UP000053660"/>
    </source>
</evidence>
<evidence type="ECO:0000256" key="3">
    <source>
        <dbReference type="ARBA" id="ARBA00016310"/>
    </source>
</evidence>
<keyword evidence="8" id="KW-1185">Reference proteome</keyword>
<dbReference type="Pfam" id="PF00326">
    <property type="entry name" value="Peptidase_S9"/>
    <property type="match status" value="1"/>
</dbReference>
<dbReference type="EMBL" id="KN549917">
    <property type="protein sequence ID" value="KHJ95580.1"/>
    <property type="molecule type" value="Genomic_DNA"/>
</dbReference>
<evidence type="ECO:0000256" key="5">
    <source>
        <dbReference type="RuleBase" id="RU368024"/>
    </source>
</evidence>
<sequence>MNHQVEKQFLRVTSGLSEYGENWHKGGMREKKQNVFDDFISAAEFLVKGNYTSPKKLAIFGASNGGLLVAACAQQRPDLYGAVIGSVGSISFINSRLFSVLDMLRFHKFTAGAYWISEYGNPDDADDFGFIYKYSPLHNIRYPEAGQWPSTLMLTSDHDDRVVPSHTLKYAATLYETVKNHPKQTNPILFRIEKKAGHGAGKPMGKVINESVDKYSFLQMVLNMQWNSSEEDYKRHMMNSTSGVESSDVFVSSRVMSSSMLRGDVRIH</sequence>
<dbReference type="InterPro" id="IPR002470">
    <property type="entry name" value="Peptidase_S9A"/>
</dbReference>
<comment type="catalytic activity">
    <reaction evidence="1">
        <text>Hydrolysis of Pro-|-Xaa &gt;&gt; Ala-|-Xaa in oligopeptides.</text>
        <dbReference type="EC" id="3.4.21.26"/>
    </reaction>
</comment>
<dbReference type="InterPro" id="IPR001375">
    <property type="entry name" value="Peptidase_S9_cat"/>
</dbReference>
<keyword evidence="5" id="KW-0720">Serine protease</keyword>
<accession>A0A0B1TJK8</accession>
<evidence type="ECO:0000256" key="2">
    <source>
        <dbReference type="ARBA" id="ARBA00005228"/>
    </source>
</evidence>
<protein>
    <recommendedName>
        <fullName evidence="3 5">Prolyl endopeptidase</fullName>
        <ecNumber evidence="5">3.4.21.-</ecNumber>
    </recommendedName>
</protein>
<dbReference type="InterPro" id="IPR002471">
    <property type="entry name" value="Pept_S9_AS"/>
</dbReference>
<keyword evidence="5" id="KW-0645">Protease</keyword>
<dbReference type="Gene3D" id="3.40.50.1820">
    <property type="entry name" value="alpha/beta hydrolase"/>
    <property type="match status" value="1"/>
</dbReference>
<dbReference type="GO" id="GO:0004252">
    <property type="term" value="F:serine-type endopeptidase activity"/>
    <property type="evidence" value="ECO:0007669"/>
    <property type="project" value="UniProtKB-UniRule"/>
</dbReference>
<dbReference type="InterPro" id="IPR051167">
    <property type="entry name" value="Prolyl_oligopep/macrocyclase"/>
</dbReference>
<dbReference type="PANTHER" id="PTHR42881:SF2">
    <property type="entry name" value="PROLYL ENDOPEPTIDASE"/>
    <property type="match status" value="1"/>
</dbReference>
<dbReference type="GO" id="GO:0006508">
    <property type="term" value="P:proteolysis"/>
    <property type="evidence" value="ECO:0007669"/>
    <property type="project" value="UniProtKB-KW"/>
</dbReference>
<dbReference type="PANTHER" id="PTHR42881">
    <property type="entry name" value="PROLYL ENDOPEPTIDASE"/>
    <property type="match status" value="1"/>
</dbReference>
<dbReference type="GO" id="GO:0005829">
    <property type="term" value="C:cytosol"/>
    <property type="evidence" value="ECO:0007669"/>
    <property type="project" value="TreeGrafter"/>
</dbReference>
<dbReference type="GO" id="GO:0070012">
    <property type="term" value="F:oligopeptidase activity"/>
    <property type="evidence" value="ECO:0007669"/>
    <property type="project" value="TreeGrafter"/>
</dbReference>
<dbReference type="SUPFAM" id="SSF53474">
    <property type="entry name" value="alpha/beta-Hydrolases"/>
    <property type="match status" value="1"/>
</dbReference>
<dbReference type="InterPro" id="IPR029058">
    <property type="entry name" value="AB_hydrolase_fold"/>
</dbReference>
<dbReference type="PROSITE" id="PS00708">
    <property type="entry name" value="PRO_ENDOPEP_SER"/>
    <property type="match status" value="1"/>
</dbReference>
<organism evidence="7 8">
    <name type="scientific">Oesophagostomum dentatum</name>
    <name type="common">Nodular worm</name>
    <dbReference type="NCBI Taxonomy" id="61180"/>
    <lineage>
        <taxon>Eukaryota</taxon>
        <taxon>Metazoa</taxon>
        <taxon>Ecdysozoa</taxon>
        <taxon>Nematoda</taxon>
        <taxon>Chromadorea</taxon>
        <taxon>Rhabditida</taxon>
        <taxon>Rhabditina</taxon>
        <taxon>Rhabditomorpha</taxon>
        <taxon>Strongyloidea</taxon>
        <taxon>Strongylidae</taxon>
        <taxon>Oesophagostomum</taxon>
    </lineage>
</organism>
<reference evidence="7 8" key="1">
    <citation type="submission" date="2014-03" db="EMBL/GenBank/DDBJ databases">
        <title>Draft genome of the hookworm Oesophagostomum dentatum.</title>
        <authorList>
            <person name="Mitreva M."/>
        </authorList>
    </citation>
    <scope>NUCLEOTIDE SEQUENCE [LARGE SCALE GENOMIC DNA]</scope>
    <source>
        <strain evidence="7 8">OD-Hann</strain>
    </source>
</reference>
<dbReference type="OrthoDB" id="248387at2759"/>
<evidence type="ECO:0000256" key="4">
    <source>
        <dbReference type="ARBA" id="ARBA00022801"/>
    </source>
</evidence>
<proteinExistence type="inferred from homology"/>
<keyword evidence="4 5" id="KW-0378">Hydrolase</keyword>
<name>A0A0B1TJK8_OESDE</name>
<comment type="similarity">
    <text evidence="2 5">Belongs to the peptidase S9A family.</text>
</comment>
<evidence type="ECO:0000256" key="1">
    <source>
        <dbReference type="ARBA" id="ARBA00001070"/>
    </source>
</evidence>